<feature type="compositionally biased region" description="Polar residues" evidence="8">
    <location>
        <begin position="210"/>
        <end position="224"/>
    </location>
</feature>
<dbReference type="Pfam" id="PF03810">
    <property type="entry name" value="IBN_N"/>
    <property type="match status" value="1"/>
</dbReference>
<dbReference type="EMBL" id="GEGO01006811">
    <property type="protein sequence ID" value="JAR88593.1"/>
    <property type="molecule type" value="Transcribed_RNA"/>
</dbReference>
<feature type="region of interest" description="Disordered" evidence="8">
    <location>
        <begin position="201"/>
        <end position="224"/>
    </location>
</feature>
<evidence type="ECO:0000256" key="5">
    <source>
        <dbReference type="ARBA" id="ARBA00022490"/>
    </source>
</evidence>
<evidence type="ECO:0000256" key="1">
    <source>
        <dbReference type="ARBA" id="ARBA00004123"/>
    </source>
</evidence>
<sequence>ESGDQCLEALCALLTEFFGDQTTNERKREIEGLLTNFGRQEGCWRQCLHFLAHSTNQYVMMFSLNVLEETIGKRWIRMPAESKAEIRATLQRFLLAKHREVAAFLRNKLCKLVVDIGRLDWPHFFPDFFSNILQLCQTSETCLLGLVLLKTASEELACPRDDLSVSRKAELRRLLLEQVPAALAVLTGILDSVLEKHRHLVTATPPPSPTHGQSQASLNSSPLQQGNALSSMFESLSKTPLQQCLPPVDGESQALCVQALSCLEHLFSWVPPSRHVSPALLTALFHFSAFGCHPDTSMTTDAGSGQDRSELGVVAMSCINEILSKNCVPSDLEDFLLLVFQNTFYILQILTKHDVVTVGTNTSLVTANNRLGGLNDSYLDKFTEFLRLFVSVHLHRFEENSHCPVLQFLALLFEYTFQQPALERYYACLDIWAVFLEYLVARLSSKLGGGLGDATVRRYKEALATLVAEVLKKSMFKFNQTNLEELDDETLDDNMQTEWQCFLQHNLGIISKVADIIPEDVCAHVLGLFQKDLAVYLELEQFVGPEGLRVTAENECRRLHCCLRDLSSLLQAVGRLASRLTPENFTELLVPTRDTVTRLCHTASYGNRLKFYTLKTAAPNVLKSDFIEVQAQSLAALQAFCHWLHQLHSDCLQRTQNVEQFRALVEAYVEVALPNLVGQSPEKVTHSAAHLLLSLTTVRPSFLLALPAMQQLFGAVCERKLRPLPPESELLVLRSLHNSLCLPWPGVADTGQGWEVRAGHQRRLVAALTSVLVQAACSREFSASAQLQQQAKPSVKWAVRVVRELVEGLEGEGTRAKQLCHGGLGDACNAVVALFPVYLNDREVTEAILDLLLVLFRVLQAQLGAAFAEQMLQTFLSLFTREQLQNCILNEGSVGIRVVEKFLSLLQQIVKEPSAAFKVFVPRIIDLCMNEIYPIVAERPSPEVSQALFELLQEALVHNWRHFFPGGVMAALEGRQEEVRHQDQFGRVMQAYGQSFLQPDINLFRQNLEGLEVLNRKWRLYHKAVFRSGMLPQFVHVLLRCLAARSHDLLRDEVYVALHNMASVDFDQFRSTLLPGFLGSCEGLDPNQRQSLAQGFKRDRDLPSFTQSVDNFVNDLRYYHLCNSAATEGSVRL</sequence>
<dbReference type="PANTHER" id="PTHR21452">
    <property type="entry name" value="EXPORTIN-6"/>
    <property type="match status" value="1"/>
</dbReference>
<dbReference type="InterPro" id="IPR011989">
    <property type="entry name" value="ARM-like"/>
</dbReference>
<dbReference type="Pfam" id="PF08389">
    <property type="entry name" value="Xpo1"/>
    <property type="match status" value="1"/>
</dbReference>
<keyword evidence="10" id="KW-0675">Receptor</keyword>
<evidence type="ECO:0000256" key="6">
    <source>
        <dbReference type="ARBA" id="ARBA00022927"/>
    </source>
</evidence>
<comment type="similarity">
    <text evidence="3">Belongs to the exportin family.</text>
</comment>
<keyword evidence="7" id="KW-0539">Nucleus</keyword>
<dbReference type="PROSITE" id="PS50166">
    <property type="entry name" value="IMPORTIN_B_NT"/>
    <property type="match status" value="1"/>
</dbReference>
<dbReference type="GO" id="GO:0005634">
    <property type="term" value="C:nucleus"/>
    <property type="evidence" value="ECO:0007669"/>
    <property type="project" value="UniProtKB-SubCell"/>
</dbReference>
<evidence type="ECO:0000256" key="8">
    <source>
        <dbReference type="SAM" id="MobiDB-lite"/>
    </source>
</evidence>
<feature type="non-terminal residue" evidence="10">
    <location>
        <position position="1"/>
    </location>
</feature>
<dbReference type="GO" id="GO:0006611">
    <property type="term" value="P:protein export from nucleus"/>
    <property type="evidence" value="ECO:0007669"/>
    <property type="project" value="InterPro"/>
</dbReference>
<name>A0A147BCU1_IXORI</name>
<evidence type="ECO:0000313" key="10">
    <source>
        <dbReference type="EMBL" id="JAR88593.1"/>
    </source>
</evidence>
<evidence type="ECO:0000256" key="2">
    <source>
        <dbReference type="ARBA" id="ARBA00004496"/>
    </source>
</evidence>
<dbReference type="PANTHER" id="PTHR21452:SF4">
    <property type="entry name" value="EXPORTIN-6"/>
    <property type="match status" value="1"/>
</dbReference>
<evidence type="ECO:0000256" key="3">
    <source>
        <dbReference type="ARBA" id="ARBA00009466"/>
    </source>
</evidence>
<dbReference type="InterPro" id="IPR001494">
    <property type="entry name" value="Importin-beta_N"/>
</dbReference>
<comment type="subcellular location">
    <subcellularLocation>
        <location evidence="2">Cytoplasm</location>
    </subcellularLocation>
    <subcellularLocation>
        <location evidence="1">Nucleus</location>
    </subcellularLocation>
</comment>
<proteinExistence type="inferred from homology"/>
<dbReference type="InterPro" id="IPR013598">
    <property type="entry name" value="Exportin-1/Importin-b-like"/>
</dbReference>
<protein>
    <submittedName>
        <fullName evidence="10">Putative nuclear transport receptor crm1/msn5 importin beta superfamily protein</fullName>
    </submittedName>
</protein>
<keyword evidence="4" id="KW-0813">Transport</keyword>
<keyword evidence="5" id="KW-0963">Cytoplasm</keyword>
<keyword evidence="6" id="KW-0653">Protein transport</keyword>
<evidence type="ECO:0000256" key="4">
    <source>
        <dbReference type="ARBA" id="ARBA00022448"/>
    </source>
</evidence>
<evidence type="ECO:0000256" key="7">
    <source>
        <dbReference type="ARBA" id="ARBA00023242"/>
    </source>
</evidence>
<reference evidence="10" key="1">
    <citation type="journal article" date="2018" name="PLoS Negl. Trop. Dis.">
        <title>Sialome diversity of ticks revealed by RNAseq of single tick salivary glands.</title>
        <authorList>
            <person name="Perner J."/>
            <person name="Kropackova S."/>
            <person name="Kopacek P."/>
            <person name="Ribeiro J.M."/>
        </authorList>
    </citation>
    <scope>NUCLEOTIDE SEQUENCE</scope>
    <source>
        <strain evidence="10">Siblings of single egg batch collected in Ceske Budejovice</strain>
        <tissue evidence="10">Salivary glands</tissue>
    </source>
</reference>
<organism evidence="10">
    <name type="scientific">Ixodes ricinus</name>
    <name type="common">Common tick</name>
    <name type="synonym">Acarus ricinus</name>
    <dbReference type="NCBI Taxonomy" id="34613"/>
    <lineage>
        <taxon>Eukaryota</taxon>
        <taxon>Metazoa</taxon>
        <taxon>Ecdysozoa</taxon>
        <taxon>Arthropoda</taxon>
        <taxon>Chelicerata</taxon>
        <taxon>Arachnida</taxon>
        <taxon>Acari</taxon>
        <taxon>Parasitiformes</taxon>
        <taxon>Ixodida</taxon>
        <taxon>Ixodoidea</taxon>
        <taxon>Ixodidae</taxon>
        <taxon>Ixodinae</taxon>
        <taxon>Ixodes</taxon>
    </lineage>
</organism>
<dbReference type="GO" id="GO:0005737">
    <property type="term" value="C:cytoplasm"/>
    <property type="evidence" value="ECO:0007669"/>
    <property type="project" value="UniProtKB-SubCell"/>
</dbReference>
<accession>A0A147BCU1</accession>
<evidence type="ECO:0000259" key="9">
    <source>
        <dbReference type="PROSITE" id="PS50166"/>
    </source>
</evidence>
<dbReference type="GO" id="GO:0031267">
    <property type="term" value="F:small GTPase binding"/>
    <property type="evidence" value="ECO:0007669"/>
    <property type="project" value="InterPro"/>
</dbReference>
<dbReference type="GO" id="GO:0005049">
    <property type="term" value="F:nuclear export signal receptor activity"/>
    <property type="evidence" value="ECO:0007669"/>
    <property type="project" value="InterPro"/>
</dbReference>
<feature type="domain" description="Importin N-terminal" evidence="9">
    <location>
        <begin position="30"/>
        <end position="96"/>
    </location>
</feature>
<dbReference type="InterPro" id="IPR040016">
    <property type="entry name" value="XPO6"/>
</dbReference>
<dbReference type="InterPro" id="IPR016024">
    <property type="entry name" value="ARM-type_fold"/>
</dbReference>
<dbReference type="AlphaFoldDB" id="A0A147BCU1"/>
<dbReference type="Gene3D" id="1.25.10.10">
    <property type="entry name" value="Leucine-rich Repeat Variant"/>
    <property type="match status" value="1"/>
</dbReference>
<dbReference type="SUPFAM" id="SSF48371">
    <property type="entry name" value="ARM repeat"/>
    <property type="match status" value="1"/>
</dbReference>